<proteinExistence type="predicted"/>
<keyword evidence="1" id="KW-1133">Transmembrane helix</keyword>
<reference evidence="2" key="1">
    <citation type="journal article" date="2015" name="Nature">
        <title>Complex archaea that bridge the gap between prokaryotes and eukaryotes.</title>
        <authorList>
            <person name="Spang A."/>
            <person name="Saw J.H."/>
            <person name="Jorgensen S.L."/>
            <person name="Zaremba-Niedzwiedzka K."/>
            <person name="Martijn J."/>
            <person name="Lind A.E."/>
            <person name="van Eijk R."/>
            <person name="Schleper C."/>
            <person name="Guy L."/>
            <person name="Ettema T.J."/>
        </authorList>
    </citation>
    <scope>NUCLEOTIDE SEQUENCE</scope>
</reference>
<gene>
    <name evidence="2" type="ORF">LCGC14_3057710</name>
</gene>
<name>A0A0F8WKB8_9ZZZZ</name>
<dbReference type="EMBL" id="LAZR01064646">
    <property type="protein sequence ID" value="KKK57118.1"/>
    <property type="molecule type" value="Genomic_DNA"/>
</dbReference>
<organism evidence="2">
    <name type="scientific">marine sediment metagenome</name>
    <dbReference type="NCBI Taxonomy" id="412755"/>
    <lineage>
        <taxon>unclassified sequences</taxon>
        <taxon>metagenomes</taxon>
        <taxon>ecological metagenomes</taxon>
    </lineage>
</organism>
<keyword evidence="1" id="KW-0812">Transmembrane</keyword>
<dbReference type="AlphaFoldDB" id="A0A0F8WKB8"/>
<keyword evidence="1" id="KW-0472">Membrane</keyword>
<sequence>MAKKKSVSRKNISRKNTKLSTFSIIMISSMLTLIIGVIFAVIQYVGETTGVLPIMNLGELDWGMDGDVIIIFIIGFMISIFIGSTLVLYSIRKKLSLKI</sequence>
<accession>A0A0F8WKB8</accession>
<protein>
    <submittedName>
        <fullName evidence="2">Uncharacterized protein</fullName>
    </submittedName>
</protein>
<comment type="caution">
    <text evidence="2">The sequence shown here is derived from an EMBL/GenBank/DDBJ whole genome shotgun (WGS) entry which is preliminary data.</text>
</comment>
<feature type="transmembrane region" description="Helical" evidence="1">
    <location>
        <begin position="21"/>
        <end position="46"/>
    </location>
</feature>
<evidence type="ECO:0000256" key="1">
    <source>
        <dbReference type="SAM" id="Phobius"/>
    </source>
</evidence>
<evidence type="ECO:0000313" key="2">
    <source>
        <dbReference type="EMBL" id="KKK57118.1"/>
    </source>
</evidence>
<feature type="transmembrane region" description="Helical" evidence="1">
    <location>
        <begin position="66"/>
        <end position="89"/>
    </location>
</feature>